<name>A0A0D1CGP1_MYCMD</name>
<accession>A0A0D1CGP1</accession>
<proteinExistence type="predicted"/>
<organism evidence="1 2">
    <name type="scientific">Mycosarcoma maydis</name>
    <name type="common">Corn smut fungus</name>
    <name type="synonym">Ustilago maydis</name>
    <dbReference type="NCBI Taxonomy" id="5270"/>
    <lineage>
        <taxon>Eukaryota</taxon>
        <taxon>Fungi</taxon>
        <taxon>Dikarya</taxon>
        <taxon>Basidiomycota</taxon>
        <taxon>Ustilaginomycotina</taxon>
        <taxon>Ustilaginomycetes</taxon>
        <taxon>Ustilaginales</taxon>
        <taxon>Ustilaginaceae</taxon>
        <taxon>Mycosarcoma</taxon>
    </lineage>
</organism>
<dbReference type="EMBL" id="CM003159">
    <property type="protein sequence ID" value="KIS66138.1"/>
    <property type="molecule type" value="Genomic_DNA"/>
</dbReference>
<protein>
    <submittedName>
        <fullName evidence="1">Uncharacterized protein</fullName>
    </submittedName>
</protein>
<dbReference type="KEGG" id="uma:UMAG_11030"/>
<evidence type="ECO:0000313" key="1">
    <source>
        <dbReference type="EMBL" id="KIS66138.1"/>
    </source>
</evidence>
<keyword evidence="2" id="KW-1185">Reference proteome</keyword>
<evidence type="ECO:0000313" key="2">
    <source>
        <dbReference type="Proteomes" id="UP000000561"/>
    </source>
</evidence>
<dbReference type="Proteomes" id="UP000000561">
    <property type="component" value="Chromosome 20"/>
</dbReference>
<reference evidence="1 2" key="1">
    <citation type="journal article" date="2006" name="Nature">
        <title>Insights from the genome of the biotrophic fungal plant pathogen Ustilago maydis.</title>
        <authorList>
            <person name="Kamper J."/>
            <person name="Kahmann R."/>
            <person name="Bolker M."/>
            <person name="Ma L.J."/>
            <person name="Brefort T."/>
            <person name="Saville B.J."/>
            <person name="Banuett F."/>
            <person name="Kronstad J.W."/>
            <person name="Gold S.E."/>
            <person name="Muller O."/>
            <person name="Perlin M.H."/>
            <person name="Wosten H.A."/>
            <person name="de Vries R."/>
            <person name="Ruiz-Herrera J."/>
            <person name="Reynaga-Pena C.G."/>
            <person name="Snetselaar K."/>
            <person name="McCann M."/>
            <person name="Perez-Martin J."/>
            <person name="Feldbrugge M."/>
            <person name="Basse C.W."/>
            <person name="Steinberg G."/>
            <person name="Ibeas J.I."/>
            <person name="Holloman W."/>
            <person name="Guzman P."/>
            <person name="Farman M."/>
            <person name="Stajich J.E."/>
            <person name="Sentandreu R."/>
            <person name="Gonzalez-Prieto J.M."/>
            <person name="Kennell J.C."/>
            <person name="Molina L."/>
            <person name="Schirawski J."/>
            <person name="Mendoza-Mendoza A."/>
            <person name="Greilinger D."/>
            <person name="Munch K."/>
            <person name="Rossel N."/>
            <person name="Scherer M."/>
            <person name="Vranes M."/>
            <person name="Ladendorf O."/>
            <person name="Vincon V."/>
            <person name="Fuchs U."/>
            <person name="Sandrock B."/>
            <person name="Meng S."/>
            <person name="Ho E.C."/>
            <person name="Cahill M.J."/>
            <person name="Boyce K.J."/>
            <person name="Klose J."/>
            <person name="Klosterman S.J."/>
            <person name="Deelstra H.J."/>
            <person name="Ortiz-Castellanos L."/>
            <person name="Li W."/>
            <person name="Sanchez-Alonso P."/>
            <person name="Schreier P.H."/>
            <person name="Hauser-Hahn I."/>
            <person name="Vaupel M."/>
            <person name="Koopmann E."/>
            <person name="Friedrich G."/>
            <person name="Voss H."/>
            <person name="Schluter T."/>
            <person name="Margolis J."/>
            <person name="Platt D."/>
            <person name="Swimmer C."/>
            <person name="Gnirke A."/>
            <person name="Chen F."/>
            <person name="Vysotskaia V."/>
            <person name="Mannhaupt G."/>
            <person name="Guldener U."/>
            <person name="Munsterkotter M."/>
            <person name="Haase D."/>
            <person name="Oesterheld M."/>
            <person name="Mewes H.W."/>
            <person name="Mauceli E.W."/>
            <person name="DeCaprio D."/>
            <person name="Wade C.M."/>
            <person name="Butler J."/>
            <person name="Young S."/>
            <person name="Jaffe D.B."/>
            <person name="Calvo S."/>
            <person name="Nusbaum C."/>
            <person name="Galagan J."/>
            <person name="Birren B.W."/>
        </authorList>
    </citation>
    <scope>NUCLEOTIDE SEQUENCE [LARGE SCALE GENOMIC DNA]</scope>
    <source>
        <strain evidence="2">DSM 14603 / FGSC 9021 / UM521</strain>
    </source>
</reference>
<dbReference type="GeneID" id="23566966"/>
<dbReference type="RefSeq" id="XP_011392318.1">
    <property type="nucleotide sequence ID" value="XM_011394016.1"/>
</dbReference>
<sequence length="70" mass="7805">MSRSSSACQQGSPWTWHSVMMRLSRLSVFTWMPSRTHDFGDTSDQSGGAEQDCVELERSCSRRSGSVCCP</sequence>
<dbReference type="VEuPathDB" id="FungiDB:UMAG_11030"/>
<dbReference type="AlphaFoldDB" id="A0A0D1CGP1"/>
<gene>
    <name evidence="1" type="ORF">UMAG_11030</name>
</gene>
<dbReference type="InParanoid" id="A0A0D1CGP1"/>